<sequence>MLMTEPIQVELVSAWWESLLPLAAFVISLLSVGLTLWFRFSDRVRLEVSLSAAIPILDPPLPQEGIERTVVTVTNRSRSASTEITALELELSDGSSFVRFDPGPGDVVLPKRLDAGASCRVSYDSRSLGLALNGDKKHVKWVRGHAVSGHKTAHGKRSVKRAQQLRNYAVEYPDNPWGERRRP</sequence>
<evidence type="ECO:0000313" key="3">
    <source>
        <dbReference type="Proteomes" id="UP000325307"/>
    </source>
</evidence>
<dbReference type="Proteomes" id="UP000325307">
    <property type="component" value="Unassembled WGS sequence"/>
</dbReference>
<accession>A0A5A7NRU0</accession>
<evidence type="ECO:0000313" key="2">
    <source>
        <dbReference type="EMBL" id="GER23286.1"/>
    </source>
</evidence>
<dbReference type="EMBL" id="BKDJ01000008">
    <property type="protein sequence ID" value="GER23286.1"/>
    <property type="molecule type" value="Genomic_DNA"/>
</dbReference>
<gene>
    <name evidence="2" type="ORF">NCCP1664_17820</name>
</gene>
<protein>
    <submittedName>
        <fullName evidence="2">Uncharacterized protein</fullName>
    </submittedName>
</protein>
<keyword evidence="1" id="KW-0812">Transmembrane</keyword>
<feature type="transmembrane region" description="Helical" evidence="1">
    <location>
        <begin position="20"/>
        <end position="40"/>
    </location>
</feature>
<reference evidence="2 3" key="1">
    <citation type="submission" date="2019-09" db="EMBL/GenBank/DDBJ databases">
        <title>Arthrobacter zafarii sp. nov., a moderately thermotolerant and halotolerant actinobacterium isolated from Cholistan desert soil of Pakistan.</title>
        <authorList>
            <person name="Amin A."/>
            <person name="Ahmed I."/>
            <person name="Khalid N."/>
            <person name="Schumann P."/>
            <person name="Busse H.J."/>
            <person name="Khan I.U."/>
            <person name="Li S."/>
            <person name="Li W.J."/>
        </authorList>
    </citation>
    <scope>NUCLEOTIDE SEQUENCE [LARGE SCALE GENOMIC DNA]</scope>
    <source>
        <strain evidence="2 3">NCCP-1664</strain>
    </source>
</reference>
<keyword evidence="3" id="KW-1185">Reference proteome</keyword>
<name>A0A5A7NRU0_9MICC</name>
<proteinExistence type="predicted"/>
<evidence type="ECO:0000256" key="1">
    <source>
        <dbReference type="SAM" id="Phobius"/>
    </source>
</evidence>
<keyword evidence="1" id="KW-1133">Transmembrane helix</keyword>
<keyword evidence="1" id="KW-0472">Membrane</keyword>
<comment type="caution">
    <text evidence="2">The sequence shown here is derived from an EMBL/GenBank/DDBJ whole genome shotgun (WGS) entry which is preliminary data.</text>
</comment>
<organism evidence="2 3">
    <name type="scientific">Zafaria cholistanensis</name>
    <dbReference type="NCBI Taxonomy" id="1682741"/>
    <lineage>
        <taxon>Bacteria</taxon>
        <taxon>Bacillati</taxon>
        <taxon>Actinomycetota</taxon>
        <taxon>Actinomycetes</taxon>
        <taxon>Micrococcales</taxon>
        <taxon>Micrococcaceae</taxon>
        <taxon>Zafaria</taxon>
    </lineage>
</organism>
<dbReference type="AlphaFoldDB" id="A0A5A7NRU0"/>